<dbReference type="InterPro" id="IPR001343">
    <property type="entry name" value="Hemolysn_Ca-bd"/>
</dbReference>
<reference evidence="1 2" key="1">
    <citation type="submission" date="2018-02" db="EMBL/GenBank/DDBJ databases">
        <title>Discovery of a pederin family compound in a non-symbiotic bloom-forming cyanobacterium.</title>
        <authorList>
            <person name="Kust A."/>
            <person name="Mares J."/>
            <person name="Jokela J."/>
            <person name="Urajova P."/>
            <person name="Hajek J."/>
            <person name="Saurav K."/>
            <person name="Voracova K."/>
            <person name="Fewer D.P."/>
            <person name="Haapaniemi E."/>
            <person name="Permi P."/>
            <person name="Rehakova K."/>
            <person name="Sivonen K."/>
            <person name="Hrouzek P."/>
        </authorList>
    </citation>
    <scope>NUCLEOTIDE SEQUENCE [LARGE SCALE GENOMIC DNA]</scope>
    <source>
        <strain evidence="1 2">CHARLIE-1</strain>
    </source>
</reference>
<evidence type="ECO:0000313" key="1">
    <source>
        <dbReference type="EMBL" id="PPJ61780.1"/>
    </source>
</evidence>
<feature type="non-terminal residue" evidence="1">
    <location>
        <position position="1"/>
    </location>
</feature>
<dbReference type="InterPro" id="IPR048165">
    <property type="entry name" value="Bluetail_dom"/>
</dbReference>
<dbReference type="AlphaFoldDB" id="A0A2S6CQ80"/>
<dbReference type="RefSeq" id="WP_279327320.1">
    <property type="nucleotide sequence ID" value="NZ_PGEM01000172.1"/>
</dbReference>
<organism evidence="1 2">
    <name type="scientific">Cuspidothrix issatschenkoi CHARLIE-1</name>
    <dbReference type="NCBI Taxonomy" id="2052836"/>
    <lineage>
        <taxon>Bacteria</taxon>
        <taxon>Bacillati</taxon>
        <taxon>Cyanobacteriota</taxon>
        <taxon>Cyanophyceae</taxon>
        <taxon>Nostocales</taxon>
        <taxon>Aphanizomenonaceae</taxon>
        <taxon>Cuspidothrix</taxon>
    </lineage>
</organism>
<dbReference type="InterPro" id="IPR011049">
    <property type="entry name" value="Serralysin-like_metalloprot_C"/>
</dbReference>
<accession>A0A2S6CQ80</accession>
<comment type="caution">
    <text evidence="1">The sequence shown here is derived from an EMBL/GenBank/DDBJ whole genome shotgun (WGS) entry which is preliminary data.</text>
</comment>
<name>A0A2S6CQ80_9CYAN</name>
<dbReference type="NCBIfam" id="NF041519">
    <property type="entry name" value="bluetail"/>
    <property type="match status" value="1"/>
</dbReference>
<dbReference type="Pfam" id="PF00353">
    <property type="entry name" value="HemolysinCabind"/>
    <property type="match status" value="1"/>
</dbReference>
<gene>
    <name evidence="1" type="ORF">CUN59_19020</name>
</gene>
<evidence type="ECO:0008006" key="3">
    <source>
        <dbReference type="Google" id="ProtNLM"/>
    </source>
</evidence>
<evidence type="ECO:0000313" key="2">
    <source>
        <dbReference type="Proteomes" id="UP000239589"/>
    </source>
</evidence>
<dbReference type="EMBL" id="PGEM01000172">
    <property type="protein sequence ID" value="PPJ61780.1"/>
    <property type="molecule type" value="Genomic_DNA"/>
</dbReference>
<proteinExistence type="predicted"/>
<dbReference type="SUPFAM" id="SSF51120">
    <property type="entry name" value="beta-Roll"/>
    <property type="match status" value="1"/>
</dbReference>
<dbReference type="Proteomes" id="UP000239589">
    <property type="component" value="Unassembled WGS sequence"/>
</dbReference>
<protein>
    <recommendedName>
        <fullName evidence="3">Calcium-binding protein</fullName>
    </recommendedName>
</protein>
<keyword evidence="2" id="KW-1185">Reference proteome</keyword>
<dbReference type="GO" id="GO:0005509">
    <property type="term" value="F:calcium ion binding"/>
    <property type="evidence" value="ECO:0007669"/>
    <property type="project" value="InterPro"/>
</dbReference>
<sequence>GNTGNNTITGGIGKDTLTGGLGIDRFDYRNLADSVFGSFDVITDFNATANNDLFLVSTARSVFSNVGSVATLDTTGIAARLTSTTFIANSAAQFTFGTGASIRSFVAINDGTAGFSAVTDAIIEVTGLTGTLALANFVTV</sequence>
<dbReference type="Gene3D" id="2.150.10.10">
    <property type="entry name" value="Serralysin-like metalloprotease, C-terminal"/>
    <property type="match status" value="1"/>
</dbReference>